<proteinExistence type="predicted"/>
<dbReference type="EMBL" id="JBCIVJ010000041">
    <property type="protein sequence ID" value="MEN0582221.1"/>
    <property type="molecule type" value="Genomic_DNA"/>
</dbReference>
<dbReference type="RefSeq" id="WP_343194975.1">
    <property type="nucleotide sequence ID" value="NZ_JBCIVJ010000041.1"/>
</dbReference>
<accession>A0ABU9VC33</accession>
<dbReference type="Proteomes" id="UP001411173">
    <property type="component" value="Unassembled WGS sequence"/>
</dbReference>
<feature type="non-terminal residue" evidence="1">
    <location>
        <position position="138"/>
    </location>
</feature>
<protein>
    <submittedName>
        <fullName evidence="1">Uncharacterized protein</fullName>
    </submittedName>
</protein>
<evidence type="ECO:0000313" key="1">
    <source>
        <dbReference type="EMBL" id="MEN0582221.1"/>
    </source>
</evidence>
<comment type="caution">
    <text evidence="1">The sequence shown here is derived from an EMBL/GenBank/DDBJ whole genome shotgun (WGS) entry which is preliminary data.</text>
</comment>
<name>A0ABU9VC33_9ENTR</name>
<evidence type="ECO:0000313" key="2">
    <source>
        <dbReference type="Proteomes" id="UP001411173"/>
    </source>
</evidence>
<organism evidence="1 2">
    <name type="scientific">Phytobacter palmae</name>
    <dbReference type="NCBI Taxonomy" id="1855371"/>
    <lineage>
        <taxon>Bacteria</taxon>
        <taxon>Pseudomonadati</taxon>
        <taxon>Pseudomonadota</taxon>
        <taxon>Gammaproteobacteria</taxon>
        <taxon>Enterobacterales</taxon>
        <taxon>Enterobacteriaceae</taxon>
        <taxon>Phytobacter</taxon>
    </lineage>
</organism>
<keyword evidence="2" id="KW-1185">Reference proteome</keyword>
<sequence>MVAGRIGRCDDEVIAALNSGAVQCDDASGGVDGEPGKAVRVQAIGDGMGISGVGIVHLGASRRAINNGGAGSGGSACDNGCGVVHNHAAAGNSGDIAGRVHSISMVGAFGQASQRQRGAGVGRDGDAVHQVIGGGGET</sequence>
<reference evidence="1 2" key="1">
    <citation type="submission" date="2024-02" db="EMBL/GenBank/DDBJ databases">
        <title>Whole genome of MDR Enterobacteriaceae from southern Thailand.</title>
        <authorList>
            <person name="Surachat K."/>
        </authorList>
    </citation>
    <scope>NUCLEOTIDE SEQUENCE [LARGE SCALE GENOMIC DNA]</scope>
    <source>
        <strain evidence="1 2">PSU_29</strain>
    </source>
</reference>
<gene>
    <name evidence="1" type="ORF">AAIG39_24955</name>
</gene>